<dbReference type="AlphaFoldDB" id="A0A844D3A6"/>
<dbReference type="InterPro" id="IPR016024">
    <property type="entry name" value="ARM-type_fold"/>
</dbReference>
<comment type="caution">
    <text evidence="1">The sequence shown here is derived from an EMBL/GenBank/DDBJ whole genome shotgun (WGS) entry which is preliminary data.</text>
</comment>
<gene>
    <name evidence="1" type="ORF">GJ698_00785</name>
</gene>
<name>A0A844D3A6_9BURK</name>
<reference evidence="1 2" key="1">
    <citation type="submission" date="2019-11" db="EMBL/GenBank/DDBJ databases">
        <title>Novel species isolated from a subtropical stream in China.</title>
        <authorList>
            <person name="Lu H."/>
        </authorList>
    </citation>
    <scope>NUCLEOTIDE SEQUENCE [LARGE SCALE GENOMIC DNA]</scope>
    <source>
        <strain evidence="1 2">FT26W</strain>
    </source>
</reference>
<evidence type="ECO:0008006" key="3">
    <source>
        <dbReference type="Google" id="ProtNLM"/>
    </source>
</evidence>
<evidence type="ECO:0000313" key="2">
    <source>
        <dbReference type="Proteomes" id="UP000439986"/>
    </source>
</evidence>
<evidence type="ECO:0000313" key="1">
    <source>
        <dbReference type="EMBL" id="MRW82626.1"/>
    </source>
</evidence>
<protein>
    <recommendedName>
        <fullName evidence="3">HEAT repeat domain-containing protein</fullName>
    </recommendedName>
</protein>
<sequence>MMKNEVSTEQDEFIKNAVGYWQCIENGNSKSANLAEKRNKKIIMHLGNFATALLEPLLSHPSDAVRFAAAAHLMKTEVSDEAAKVLQDLAQNPLGLMALSAKAILDIHGHTC</sequence>
<dbReference type="RefSeq" id="WP_154355690.1">
    <property type="nucleotide sequence ID" value="NZ_WKJL01000001.1"/>
</dbReference>
<dbReference type="Gene3D" id="1.25.40.70">
    <property type="entry name" value="Phosphatidylinositol 3-kinase, accessory domain (PIK)"/>
    <property type="match status" value="1"/>
</dbReference>
<organism evidence="1 2">
    <name type="scientific">Duganella aquatilis</name>
    <dbReference type="NCBI Taxonomy" id="2666082"/>
    <lineage>
        <taxon>Bacteria</taxon>
        <taxon>Pseudomonadati</taxon>
        <taxon>Pseudomonadota</taxon>
        <taxon>Betaproteobacteria</taxon>
        <taxon>Burkholderiales</taxon>
        <taxon>Oxalobacteraceae</taxon>
        <taxon>Telluria group</taxon>
        <taxon>Duganella</taxon>
    </lineage>
</organism>
<dbReference type="Proteomes" id="UP000439986">
    <property type="component" value="Unassembled WGS sequence"/>
</dbReference>
<keyword evidence="2" id="KW-1185">Reference proteome</keyword>
<dbReference type="SUPFAM" id="SSF48371">
    <property type="entry name" value="ARM repeat"/>
    <property type="match status" value="1"/>
</dbReference>
<dbReference type="EMBL" id="WKJL01000001">
    <property type="protein sequence ID" value="MRW82626.1"/>
    <property type="molecule type" value="Genomic_DNA"/>
</dbReference>
<dbReference type="InterPro" id="IPR042236">
    <property type="entry name" value="PI3K_accessory_sf"/>
</dbReference>
<accession>A0A844D3A6</accession>
<proteinExistence type="predicted"/>